<comment type="catalytic activity">
    <reaction evidence="1">
        <text>ATP + protein L-histidine = ADP + protein N-phospho-L-histidine.</text>
        <dbReference type="EC" id="2.7.13.3"/>
    </reaction>
</comment>
<reference evidence="9" key="1">
    <citation type="submission" date="2022-10" db="EMBL/GenBank/DDBJ databases">
        <title>Comparative genomic analysis of Cohnella hashimotonis sp. nov., isolated from the International Space Station.</title>
        <authorList>
            <person name="Simpson A."/>
            <person name="Venkateswaran K."/>
        </authorList>
    </citation>
    <scope>NUCLEOTIDE SEQUENCE</scope>
    <source>
        <strain evidence="9">DSM 28161</strain>
    </source>
</reference>
<evidence type="ECO:0000256" key="4">
    <source>
        <dbReference type="ARBA" id="ARBA00022679"/>
    </source>
</evidence>
<dbReference type="Pfam" id="PF13426">
    <property type="entry name" value="PAS_9"/>
    <property type="match status" value="1"/>
</dbReference>
<dbReference type="Proteomes" id="UP001153404">
    <property type="component" value="Unassembled WGS sequence"/>
</dbReference>
<keyword evidence="10" id="KW-1185">Reference proteome</keyword>
<feature type="region of interest" description="Disordered" evidence="6">
    <location>
        <begin position="547"/>
        <end position="782"/>
    </location>
</feature>
<feature type="compositionally biased region" description="Basic residues" evidence="6">
    <location>
        <begin position="604"/>
        <end position="614"/>
    </location>
</feature>
<feature type="domain" description="PAS" evidence="7">
    <location>
        <begin position="498"/>
        <end position="543"/>
    </location>
</feature>
<evidence type="ECO:0000256" key="1">
    <source>
        <dbReference type="ARBA" id="ARBA00000085"/>
    </source>
</evidence>
<dbReference type="Gene3D" id="3.30.450.20">
    <property type="entry name" value="PAS domain"/>
    <property type="match status" value="5"/>
</dbReference>
<evidence type="ECO:0000259" key="8">
    <source>
        <dbReference type="PROSITE" id="PS50113"/>
    </source>
</evidence>
<evidence type="ECO:0000259" key="7">
    <source>
        <dbReference type="PROSITE" id="PS50112"/>
    </source>
</evidence>
<dbReference type="Gene3D" id="2.10.70.100">
    <property type="match status" value="1"/>
</dbReference>
<feature type="compositionally biased region" description="Basic and acidic residues" evidence="6">
    <location>
        <begin position="640"/>
        <end position="661"/>
    </location>
</feature>
<feature type="compositionally biased region" description="Basic residues" evidence="6">
    <location>
        <begin position="733"/>
        <end position="751"/>
    </location>
</feature>
<dbReference type="InterPro" id="IPR000014">
    <property type="entry name" value="PAS"/>
</dbReference>
<dbReference type="Pfam" id="PF08448">
    <property type="entry name" value="PAS_4"/>
    <property type="match status" value="1"/>
</dbReference>
<dbReference type="PANTHER" id="PTHR43304:SF1">
    <property type="entry name" value="PAC DOMAIN-CONTAINING PROTEIN"/>
    <property type="match status" value="1"/>
</dbReference>
<dbReference type="SMART" id="SM00086">
    <property type="entry name" value="PAC"/>
    <property type="match status" value="3"/>
</dbReference>
<dbReference type="InterPro" id="IPR052162">
    <property type="entry name" value="Sensor_kinase/Photoreceptor"/>
</dbReference>
<proteinExistence type="predicted"/>
<evidence type="ECO:0000313" key="9">
    <source>
        <dbReference type="EMBL" id="MDG0811459.1"/>
    </source>
</evidence>
<feature type="compositionally biased region" description="Basic and acidic residues" evidence="6">
    <location>
        <begin position="587"/>
        <end position="603"/>
    </location>
</feature>
<comment type="caution">
    <text evidence="9">The sequence shown here is derived from an EMBL/GenBank/DDBJ whole genome shotgun (WGS) entry which is preliminary data.</text>
</comment>
<feature type="domain" description="PAC" evidence="8">
    <location>
        <begin position="446"/>
        <end position="497"/>
    </location>
</feature>
<evidence type="ECO:0000256" key="2">
    <source>
        <dbReference type="ARBA" id="ARBA00012438"/>
    </source>
</evidence>
<dbReference type="PROSITE" id="PS50112">
    <property type="entry name" value="PAS"/>
    <property type="match status" value="3"/>
</dbReference>
<dbReference type="EMBL" id="JAPDIA010000007">
    <property type="protein sequence ID" value="MDG0811459.1"/>
    <property type="molecule type" value="Genomic_DNA"/>
</dbReference>
<organism evidence="9 10">
    <name type="scientific">Cohnella rhizosphaerae</name>
    <dbReference type="NCBI Taxonomy" id="1457232"/>
    <lineage>
        <taxon>Bacteria</taxon>
        <taxon>Bacillati</taxon>
        <taxon>Bacillota</taxon>
        <taxon>Bacilli</taxon>
        <taxon>Bacillales</taxon>
        <taxon>Paenibacillaceae</taxon>
        <taxon>Cohnella</taxon>
    </lineage>
</organism>
<dbReference type="CDD" id="cd00130">
    <property type="entry name" value="PAS"/>
    <property type="match status" value="4"/>
</dbReference>
<dbReference type="InterPro" id="IPR013656">
    <property type="entry name" value="PAS_4"/>
</dbReference>
<dbReference type="SMART" id="SM00091">
    <property type="entry name" value="PAS"/>
    <property type="match status" value="5"/>
</dbReference>
<feature type="compositionally biased region" description="Basic and acidic residues" evidence="6">
    <location>
        <begin position="547"/>
        <end position="572"/>
    </location>
</feature>
<evidence type="ECO:0000256" key="3">
    <source>
        <dbReference type="ARBA" id="ARBA00022553"/>
    </source>
</evidence>
<dbReference type="PANTHER" id="PTHR43304">
    <property type="entry name" value="PHYTOCHROME-LIKE PROTEIN CPH1"/>
    <property type="match status" value="1"/>
</dbReference>
<protein>
    <recommendedName>
        <fullName evidence="2">histidine kinase</fullName>
        <ecNumber evidence="2">2.7.13.3</ecNumber>
    </recommendedName>
</protein>
<feature type="domain" description="PAS" evidence="7">
    <location>
        <begin position="132"/>
        <end position="199"/>
    </location>
</feature>
<feature type="domain" description="PAC" evidence="8">
    <location>
        <begin position="320"/>
        <end position="373"/>
    </location>
</feature>
<keyword evidence="5" id="KW-0418">Kinase</keyword>
<feature type="compositionally biased region" description="Basic and acidic residues" evidence="6">
    <location>
        <begin position="677"/>
        <end position="700"/>
    </location>
</feature>
<dbReference type="Pfam" id="PF08447">
    <property type="entry name" value="PAS_3"/>
    <property type="match status" value="2"/>
</dbReference>
<feature type="compositionally biased region" description="Basic and acidic residues" evidence="6">
    <location>
        <begin position="615"/>
        <end position="629"/>
    </location>
</feature>
<feature type="domain" description="PAS" evidence="7">
    <location>
        <begin position="374"/>
        <end position="444"/>
    </location>
</feature>
<dbReference type="EC" id="2.7.13.3" evidence="2"/>
<dbReference type="AlphaFoldDB" id="A0A9X4KUR9"/>
<dbReference type="PROSITE" id="PS50113">
    <property type="entry name" value="PAC"/>
    <property type="match status" value="3"/>
</dbReference>
<keyword evidence="4" id="KW-0808">Transferase</keyword>
<evidence type="ECO:0000256" key="6">
    <source>
        <dbReference type="SAM" id="MobiDB-lite"/>
    </source>
</evidence>
<accession>A0A9X4KUR9</accession>
<dbReference type="NCBIfam" id="TIGR00229">
    <property type="entry name" value="sensory_box"/>
    <property type="match status" value="4"/>
</dbReference>
<dbReference type="GO" id="GO:0004673">
    <property type="term" value="F:protein histidine kinase activity"/>
    <property type="evidence" value="ECO:0007669"/>
    <property type="project" value="UniProtKB-EC"/>
</dbReference>
<name>A0A9X4KUR9_9BACL</name>
<feature type="compositionally biased region" description="Basic residues" evidence="6">
    <location>
        <begin position="701"/>
        <end position="721"/>
    </location>
</feature>
<dbReference type="InterPro" id="IPR000700">
    <property type="entry name" value="PAS-assoc_C"/>
</dbReference>
<gene>
    <name evidence="9" type="ORF">OMP40_20355</name>
</gene>
<dbReference type="InterPro" id="IPR001610">
    <property type="entry name" value="PAC"/>
</dbReference>
<dbReference type="SUPFAM" id="SSF55785">
    <property type="entry name" value="PYP-like sensor domain (PAS domain)"/>
    <property type="match status" value="5"/>
</dbReference>
<evidence type="ECO:0000256" key="5">
    <source>
        <dbReference type="ARBA" id="ARBA00022777"/>
    </source>
</evidence>
<evidence type="ECO:0000313" key="10">
    <source>
        <dbReference type="Proteomes" id="UP001153404"/>
    </source>
</evidence>
<dbReference type="InterPro" id="IPR013655">
    <property type="entry name" value="PAS_fold_3"/>
</dbReference>
<feature type="domain" description="PAC" evidence="8">
    <location>
        <begin position="200"/>
        <end position="252"/>
    </location>
</feature>
<sequence>MDNAFKNSPLPYERLYDLSPVGTAFLSPDASVWIGANPSFCRMVGYGEEELQGIPYRRLAADAAGERERLLAPLLEGGLPGLALNETFTRKDGSSVAARLQLFPIRSEGVIRFIGVQAEEIVRAAPNDALSEEAILRLVLDHAQDLITVSTPDGITRYVSPAIRPLLGYEPDDLVGRNNMALYHPDDIRHLQSQTFRDADVFECRVRHRDGNYLWFETTFEVLRTAGGELDKIVGIGRDITARKKFEENLAEAQRLARIGSWDWEIAGGRFSCSDEMHRMFDGRIDRNRIDLDAFFACLHPGDRDRIQANLQKALQGGFHEADFRILTSNGDTRLIHARIQAIVRPDTGEVDRLLGTVQDITERRQMEAQLRESEQRYKSLFDYNPSGVYSFDLEGNFTSLNAGLEKLLGYTREELMPGSFVHLVYPPDLPRTQANFNRAAQGEPHNYEAVVIHKNGSLLDLNVTNVPIFVDERVVGVFGIAYDITERKRHLEQIQKLSDEHALILSSVSEGIFGVDREGRGIFLNPPGARMLGCEQELFAGRPYEESVHHTRADGSRYAEGKSPRSSDDPGRSAARGARGSVLADGRIELPRGLSRDADHRPRRDPRRRRRVAGHHERSRGAEGEGVGRARGPCQVGVSRDHEPRAADADERHHGHDRPAARHPALGDAARVRGHRHEEQPQPAAHPERHPRLQQDRGRQARSRMRARRPRPTARIRPRAVRGQSGREGHCARHAHRRRSPRRFRRRRGPHPASARQSGGQRDQIHRRRQRLRQAVPGARR</sequence>
<keyword evidence="3" id="KW-0597">Phosphoprotein</keyword>
<dbReference type="InterPro" id="IPR035965">
    <property type="entry name" value="PAS-like_dom_sf"/>
</dbReference>